<dbReference type="Pfam" id="PF06127">
    <property type="entry name" value="Mpo1-like"/>
    <property type="match status" value="1"/>
</dbReference>
<evidence type="ECO:0000313" key="2">
    <source>
        <dbReference type="EMBL" id="MFC3681629.1"/>
    </source>
</evidence>
<keyword evidence="3" id="KW-1185">Reference proteome</keyword>
<keyword evidence="1" id="KW-0472">Membrane</keyword>
<gene>
    <name evidence="2" type="ORF">ACFOMG_16105</name>
</gene>
<protein>
    <submittedName>
        <fullName evidence="2">Mpo1-like protein</fullName>
    </submittedName>
</protein>
<comment type="caution">
    <text evidence="2">The sequence shown here is derived from an EMBL/GenBank/DDBJ whole genome shotgun (WGS) entry which is preliminary data.</text>
</comment>
<feature type="transmembrane region" description="Helical" evidence="1">
    <location>
        <begin position="57"/>
        <end position="76"/>
    </location>
</feature>
<evidence type="ECO:0000313" key="3">
    <source>
        <dbReference type="Proteomes" id="UP001595722"/>
    </source>
</evidence>
<dbReference type="InterPro" id="IPR009305">
    <property type="entry name" value="Mpo1-like"/>
</dbReference>
<feature type="transmembrane region" description="Helical" evidence="1">
    <location>
        <begin position="33"/>
        <end position="51"/>
    </location>
</feature>
<dbReference type="EMBL" id="JBHRYB010000016">
    <property type="protein sequence ID" value="MFC3681629.1"/>
    <property type="molecule type" value="Genomic_DNA"/>
</dbReference>
<name>A0ABV7VVR2_9GAMM</name>
<keyword evidence="1" id="KW-0812">Transmembrane</keyword>
<reference evidence="3" key="1">
    <citation type="journal article" date="2019" name="Int. J. Syst. Evol. Microbiol.">
        <title>The Global Catalogue of Microorganisms (GCM) 10K type strain sequencing project: providing services to taxonomists for standard genome sequencing and annotation.</title>
        <authorList>
            <consortium name="The Broad Institute Genomics Platform"/>
            <consortium name="The Broad Institute Genome Sequencing Center for Infectious Disease"/>
            <person name="Wu L."/>
            <person name="Ma J."/>
        </authorList>
    </citation>
    <scope>NUCLEOTIDE SEQUENCE [LARGE SCALE GENOMIC DNA]</scope>
    <source>
        <strain evidence="3">KCTC 42424</strain>
    </source>
</reference>
<sequence>MSEPTAMKTENFSSFAEFYPYYLAEHANVTCRVLHYTGTLSALTILTWALVSGHYLWMLAAPVSGYAQAWVGHFFFEHNKPATFRYPLWSFMGDWVMLKDFLTGRLAAKMPKQGS</sequence>
<proteinExistence type="predicted"/>
<organism evidence="2 3">
    <name type="scientific">Bacterioplanoides pacificum</name>
    <dbReference type="NCBI Taxonomy" id="1171596"/>
    <lineage>
        <taxon>Bacteria</taxon>
        <taxon>Pseudomonadati</taxon>
        <taxon>Pseudomonadota</taxon>
        <taxon>Gammaproteobacteria</taxon>
        <taxon>Oceanospirillales</taxon>
        <taxon>Oceanospirillaceae</taxon>
        <taxon>Bacterioplanoides</taxon>
    </lineage>
</organism>
<keyword evidence="1" id="KW-1133">Transmembrane helix</keyword>
<evidence type="ECO:0000256" key="1">
    <source>
        <dbReference type="SAM" id="Phobius"/>
    </source>
</evidence>
<dbReference type="PANTHER" id="PTHR34205">
    <property type="entry name" value="TRANSMEMBRANE PROTEIN"/>
    <property type="match status" value="1"/>
</dbReference>
<dbReference type="PANTHER" id="PTHR34205:SF2">
    <property type="entry name" value="DUF962 DOMAIN-CONTAINING PROTEIN"/>
    <property type="match status" value="1"/>
</dbReference>
<accession>A0ABV7VVR2</accession>
<dbReference type="Proteomes" id="UP001595722">
    <property type="component" value="Unassembled WGS sequence"/>
</dbReference>
<dbReference type="RefSeq" id="WP_376868152.1">
    <property type="nucleotide sequence ID" value="NZ_JBHRYB010000016.1"/>
</dbReference>